<evidence type="ECO:0000259" key="2">
    <source>
        <dbReference type="Pfam" id="PF07786"/>
    </source>
</evidence>
<evidence type="ECO:0000313" key="3">
    <source>
        <dbReference type="EMBL" id="MCC5466005.1"/>
    </source>
</evidence>
<feature type="transmembrane region" description="Helical" evidence="1">
    <location>
        <begin position="100"/>
        <end position="118"/>
    </location>
</feature>
<proteinExistence type="predicted"/>
<evidence type="ECO:0000256" key="1">
    <source>
        <dbReference type="SAM" id="Phobius"/>
    </source>
</evidence>
<feature type="transmembrane region" description="Helical" evidence="1">
    <location>
        <begin position="130"/>
        <end position="147"/>
    </location>
</feature>
<reference evidence="3" key="1">
    <citation type="submission" date="2021-11" db="EMBL/GenBank/DDBJ databases">
        <title>Description of a new species Pelosinus isolated from the bottom sediments of Lake Baikal.</title>
        <authorList>
            <person name="Zakharyuk A."/>
        </authorList>
    </citation>
    <scope>NUCLEOTIDE SEQUENCE</scope>
    <source>
        <strain evidence="3">Bkl1</strain>
    </source>
</reference>
<comment type="caution">
    <text evidence="3">The sequence shown here is derived from an EMBL/GenBank/DDBJ whole genome shotgun (WGS) entry which is preliminary data.</text>
</comment>
<dbReference type="EMBL" id="JAJHJB010000014">
    <property type="protein sequence ID" value="MCC5466005.1"/>
    <property type="molecule type" value="Genomic_DNA"/>
</dbReference>
<gene>
    <name evidence="3" type="ORF">LMF89_11615</name>
</gene>
<keyword evidence="1" id="KW-1133">Transmembrane helix</keyword>
<feature type="transmembrane region" description="Helical" evidence="1">
    <location>
        <begin position="260"/>
        <end position="279"/>
    </location>
</feature>
<feature type="domain" description="Heparan-alpha-glucosaminide N-acetyltransferase catalytic" evidence="2">
    <location>
        <begin position="62"/>
        <end position="270"/>
    </location>
</feature>
<feature type="transmembrane region" description="Helical" evidence="1">
    <location>
        <begin position="20"/>
        <end position="47"/>
    </location>
</feature>
<keyword evidence="4" id="KW-1185">Reference proteome</keyword>
<organism evidence="3 4">
    <name type="scientific">Pelosinus baikalensis</name>
    <dbReference type="NCBI Taxonomy" id="2892015"/>
    <lineage>
        <taxon>Bacteria</taxon>
        <taxon>Bacillati</taxon>
        <taxon>Bacillota</taxon>
        <taxon>Negativicutes</taxon>
        <taxon>Selenomonadales</taxon>
        <taxon>Sporomusaceae</taxon>
        <taxon>Pelosinus</taxon>
    </lineage>
</organism>
<dbReference type="Pfam" id="PF07786">
    <property type="entry name" value="HGSNAT_cat"/>
    <property type="match status" value="1"/>
</dbReference>
<feature type="transmembrane region" description="Helical" evidence="1">
    <location>
        <begin position="153"/>
        <end position="171"/>
    </location>
</feature>
<keyword evidence="1" id="KW-0472">Membrane</keyword>
<protein>
    <submittedName>
        <fullName evidence="3">DUF1624 domain-containing protein</fullName>
    </submittedName>
</protein>
<feature type="transmembrane region" description="Helical" evidence="1">
    <location>
        <begin position="222"/>
        <end position="239"/>
    </location>
</feature>
<evidence type="ECO:0000313" key="4">
    <source>
        <dbReference type="Proteomes" id="UP001165492"/>
    </source>
</evidence>
<feature type="transmembrane region" description="Helical" evidence="1">
    <location>
        <begin position="178"/>
        <end position="202"/>
    </location>
</feature>
<dbReference type="RefSeq" id="WP_229535206.1">
    <property type="nucleotide sequence ID" value="NZ_JAJHJB010000014.1"/>
</dbReference>
<keyword evidence="1" id="KW-0812">Transmembrane</keyword>
<dbReference type="Proteomes" id="UP001165492">
    <property type="component" value="Unassembled WGS sequence"/>
</dbReference>
<dbReference type="InterPro" id="IPR012429">
    <property type="entry name" value="HGSNAT_cat"/>
</dbReference>
<accession>A0ABS8HS79</accession>
<sequence>MVIASRVKQSSGKQGIASLGALVFFFLLPFYHQLITLVILEVIPSVFYKEILMFPDPIIKSRLEELDFARGLAILLMILFHLIVDLKDLYAYNLDYLGGFWYWEGKLSAILFIFLCGLSSTLSRNSVRHGINIFIWAILLTSITYFYNPDFYIRFGILHFLGISLLSSHLIGSLQIRWLLLLTIASFIIGLVVTASFTASPYLFPLGLQTRTFTSLDYYPVFPWYGIFVIGILIGKLFYRSRQPYVSIPLPKVITWLGRHSLAVYLIHQPILLAILYLLHKK</sequence>
<name>A0ABS8HS79_9FIRM</name>